<keyword evidence="2 10" id="KW-0808">Transferase</keyword>
<dbReference type="GO" id="GO:0007274">
    <property type="term" value="P:neuromuscular synaptic transmission"/>
    <property type="evidence" value="ECO:0007669"/>
    <property type="project" value="TreeGrafter"/>
</dbReference>
<dbReference type="GO" id="GO:0043005">
    <property type="term" value="C:neuron projection"/>
    <property type="evidence" value="ECO:0007669"/>
    <property type="project" value="TreeGrafter"/>
</dbReference>
<protein>
    <recommendedName>
        <fullName evidence="7">Choline O-acetyltransferase</fullName>
        <ecNumber evidence="6">2.3.1.6</ecNumber>
    </recommendedName>
</protein>
<dbReference type="Ensembl" id="ENSOKIT00005095043.1">
    <property type="protein sequence ID" value="ENSOKIP00005088926.1"/>
    <property type="gene ID" value="ENSOKIG00005038684.1"/>
</dbReference>
<dbReference type="PROSITE" id="PS00440">
    <property type="entry name" value="ACYLTRANSF_C_2"/>
    <property type="match status" value="1"/>
</dbReference>
<evidence type="ECO:0000256" key="7">
    <source>
        <dbReference type="ARBA" id="ARBA00040495"/>
    </source>
</evidence>
<evidence type="ECO:0000256" key="11">
    <source>
        <dbReference type="SAM" id="MobiDB-lite"/>
    </source>
</evidence>
<gene>
    <name evidence="13" type="primary">CHAT</name>
</gene>
<dbReference type="InterPro" id="IPR000542">
    <property type="entry name" value="Carn_acyl_trans"/>
</dbReference>
<name>A0A8C7JHX5_ONCKI</name>
<evidence type="ECO:0000259" key="12">
    <source>
        <dbReference type="Pfam" id="PF00755"/>
    </source>
</evidence>
<feature type="active site" description="Proton acceptor" evidence="9">
    <location>
        <position position="302"/>
    </location>
</feature>
<dbReference type="GO" id="GO:0004102">
    <property type="term" value="F:choline O-acetyltransferase activity"/>
    <property type="evidence" value="ECO:0007669"/>
    <property type="project" value="UniProtKB-EC"/>
</dbReference>
<evidence type="ECO:0000256" key="9">
    <source>
        <dbReference type="PIRSR" id="PIRSR600542-1"/>
    </source>
</evidence>
<reference evidence="13" key="1">
    <citation type="submission" date="2025-08" db="UniProtKB">
        <authorList>
            <consortium name="Ensembl"/>
        </authorList>
    </citation>
    <scope>IDENTIFICATION</scope>
</reference>
<reference evidence="13" key="2">
    <citation type="submission" date="2025-09" db="UniProtKB">
        <authorList>
            <consortium name="Ensembl"/>
        </authorList>
    </citation>
    <scope>IDENTIFICATION</scope>
</reference>
<dbReference type="Pfam" id="PF00755">
    <property type="entry name" value="Carn_acyltransf"/>
    <property type="match status" value="1"/>
</dbReference>
<evidence type="ECO:0000256" key="2">
    <source>
        <dbReference type="ARBA" id="ARBA00022679"/>
    </source>
</evidence>
<keyword evidence="14" id="KW-1185">Reference proteome</keyword>
<evidence type="ECO:0000256" key="1">
    <source>
        <dbReference type="ARBA" id="ARBA00005232"/>
    </source>
</evidence>
<comment type="catalytic activity">
    <reaction evidence="8">
        <text>choline + acetyl-CoA = acetylcholine + CoA</text>
        <dbReference type="Rhea" id="RHEA:18821"/>
        <dbReference type="ChEBI" id="CHEBI:15354"/>
        <dbReference type="ChEBI" id="CHEBI:15355"/>
        <dbReference type="ChEBI" id="CHEBI:57287"/>
        <dbReference type="ChEBI" id="CHEBI:57288"/>
        <dbReference type="EC" id="2.3.1.6"/>
    </reaction>
</comment>
<feature type="region of interest" description="Disordered" evidence="11">
    <location>
        <begin position="579"/>
        <end position="612"/>
    </location>
</feature>
<dbReference type="InterPro" id="IPR039551">
    <property type="entry name" value="Cho/carn_acyl_trans"/>
</dbReference>
<evidence type="ECO:0000256" key="6">
    <source>
        <dbReference type="ARBA" id="ARBA00039091"/>
    </source>
</evidence>
<evidence type="ECO:0000256" key="4">
    <source>
        <dbReference type="ARBA" id="ARBA00023315"/>
    </source>
</evidence>
<dbReference type="Gene3D" id="3.30.559.70">
    <property type="entry name" value="Choline/Carnitine o-acyltransferase, domain 2"/>
    <property type="match status" value="1"/>
</dbReference>
<dbReference type="GO" id="GO:0045202">
    <property type="term" value="C:synapse"/>
    <property type="evidence" value="ECO:0007669"/>
    <property type="project" value="GOC"/>
</dbReference>
<dbReference type="GO" id="GO:0005737">
    <property type="term" value="C:cytoplasm"/>
    <property type="evidence" value="ECO:0007669"/>
    <property type="project" value="TreeGrafter"/>
</dbReference>
<dbReference type="InterPro" id="IPR042231">
    <property type="entry name" value="Cho/carn_acyl_trans_2"/>
</dbReference>
<feature type="domain" description="Choline/carnitine acyltransferase" evidence="12">
    <location>
        <begin position="1"/>
        <end position="566"/>
    </location>
</feature>
<evidence type="ECO:0000256" key="8">
    <source>
        <dbReference type="ARBA" id="ARBA00048143"/>
    </source>
</evidence>
<dbReference type="Gene3D" id="3.30.559.10">
    <property type="entry name" value="Chloramphenicol acetyltransferase-like domain"/>
    <property type="match status" value="1"/>
</dbReference>
<dbReference type="AlphaFoldDB" id="A0A8C7JHX5"/>
<keyword evidence="4 10" id="KW-0012">Acyltransferase</keyword>
<sequence length="612" mass="68601">QTLDMYLTSIKHLVKEEQYQKTKSIVGKFGEPGGTGELLQEKLLEKSINTHNWVYDYWLDDMYLNQRLALPVNSNPAMVFPNKTLEITKTHSSIFAAHLITGVLEYKKHIDTRALPVDFSRGQLAGTPLCMKQYYRLFNTYRLPGLKRDTLVIHKTGSTEQEHIIVACKNQFFVMDLVVKEKTLREMDILRQLEKIVKMAENTEERQPPFGLLTSDGRTEWAQARDVLIKDSVNRESLAVIEKCLCVVCLDDPSGMEVGDTSRALLMLHGGGHEKMGANRWYDKPMQFVVGEDGVCGTVCEHSPFEGIVLVACTEYLMKFMTGSPSKIGRATSVSELPAPRRLLWKTTPHIQGLLKASAERLQRLVRDLDMDVHKFEVYGKEFIKKQKMSPDAYIQVSLQLAFYRCNGRLVSTYESASIRRFHEGRVDNIRSATPETLAFVKAMTDEKTSLSVSHFSYLTGLNANKLAITGMGIDNHLLGLREISQEIHMEMPEIFTDETYVASNQFILSTSQVPTTVEMFCCYGPVVPNGYGCCYNPQADHLLFSVTSFHGSTETSSAVFIKALDEGLVEMRDLCKTSNKPQSNAAAASKAVEKSQGAGSKPPSTPQKTGK</sequence>
<evidence type="ECO:0000256" key="5">
    <source>
        <dbReference type="ARBA" id="ARBA00037088"/>
    </source>
</evidence>
<dbReference type="PANTHER" id="PTHR22589">
    <property type="entry name" value="CARNITINE O-ACYLTRANSFERASE"/>
    <property type="match status" value="1"/>
</dbReference>
<proteinExistence type="inferred from homology"/>
<evidence type="ECO:0000313" key="13">
    <source>
        <dbReference type="Ensembl" id="ENSOKIP00005088926.1"/>
    </source>
</evidence>
<evidence type="ECO:0000313" key="14">
    <source>
        <dbReference type="Proteomes" id="UP000694557"/>
    </source>
</evidence>
<comment type="similarity">
    <text evidence="1 10">Belongs to the carnitine/choline acetyltransferase family.</text>
</comment>
<evidence type="ECO:0000256" key="10">
    <source>
        <dbReference type="RuleBase" id="RU003801"/>
    </source>
</evidence>
<dbReference type="GO" id="GO:0008292">
    <property type="term" value="P:acetylcholine biosynthetic process"/>
    <property type="evidence" value="ECO:0007669"/>
    <property type="project" value="TreeGrafter"/>
</dbReference>
<organism evidence="13 14">
    <name type="scientific">Oncorhynchus kisutch</name>
    <name type="common">Coho salmon</name>
    <name type="synonym">Salmo kisutch</name>
    <dbReference type="NCBI Taxonomy" id="8019"/>
    <lineage>
        <taxon>Eukaryota</taxon>
        <taxon>Metazoa</taxon>
        <taxon>Chordata</taxon>
        <taxon>Craniata</taxon>
        <taxon>Vertebrata</taxon>
        <taxon>Euteleostomi</taxon>
        <taxon>Actinopterygii</taxon>
        <taxon>Neopterygii</taxon>
        <taxon>Teleostei</taxon>
        <taxon>Protacanthopterygii</taxon>
        <taxon>Salmoniformes</taxon>
        <taxon>Salmonidae</taxon>
        <taxon>Salmoninae</taxon>
        <taxon>Oncorhynchus</taxon>
    </lineage>
</organism>
<dbReference type="PANTHER" id="PTHR22589:SF14">
    <property type="entry name" value="CHOLINE O-ACETYLTRANSFERASE"/>
    <property type="match status" value="1"/>
</dbReference>
<dbReference type="GeneTree" id="ENSGT01150000286917"/>
<comment type="function">
    <text evidence="5">Catalyzes the reversible synthesis of acetylcholine (ACh) from acetyl CoA and choline at cholinergic synapses.</text>
</comment>
<evidence type="ECO:0000256" key="3">
    <source>
        <dbReference type="ARBA" id="ARBA00022979"/>
    </source>
</evidence>
<dbReference type="EC" id="2.3.1.6" evidence="6"/>
<dbReference type="Proteomes" id="UP000694557">
    <property type="component" value="Unassembled WGS sequence"/>
</dbReference>
<dbReference type="InterPro" id="IPR023213">
    <property type="entry name" value="CAT-like_dom_sf"/>
</dbReference>
<dbReference type="FunFam" id="3.30.559.70:FF:000004">
    <property type="entry name" value="Choline O-acetyltransferase"/>
    <property type="match status" value="1"/>
</dbReference>
<dbReference type="SUPFAM" id="SSF52777">
    <property type="entry name" value="CoA-dependent acyltransferases"/>
    <property type="match status" value="2"/>
</dbReference>
<accession>A0A8C7JHX5</accession>
<keyword evidence="3" id="KW-0530">Neurotransmitter biosynthesis</keyword>